<proteinExistence type="predicted"/>
<evidence type="ECO:0000256" key="1">
    <source>
        <dbReference type="SAM" id="MobiDB-lite"/>
    </source>
</evidence>
<gene>
    <name evidence="3" type="primary">CAV3</name>
</gene>
<feature type="region of interest" description="Disordered" evidence="1">
    <location>
        <begin position="37"/>
        <end position="115"/>
    </location>
</feature>
<dbReference type="GeneID" id="132535254"/>
<feature type="compositionally biased region" description="Polar residues" evidence="1">
    <location>
        <begin position="44"/>
        <end position="67"/>
    </location>
</feature>
<evidence type="ECO:0000313" key="3">
    <source>
        <dbReference type="RefSeq" id="XP_060036220.1"/>
    </source>
</evidence>
<name>A0ABM3WI22_ERIEU</name>
<protein>
    <submittedName>
        <fullName evidence="3">Caveolin-3</fullName>
    </submittedName>
</protein>
<dbReference type="RefSeq" id="XP_060036220.1">
    <property type="nucleotide sequence ID" value="XM_060180237.1"/>
</dbReference>
<organism evidence="2 3">
    <name type="scientific">Erinaceus europaeus</name>
    <name type="common">Western European hedgehog</name>
    <dbReference type="NCBI Taxonomy" id="9365"/>
    <lineage>
        <taxon>Eukaryota</taxon>
        <taxon>Metazoa</taxon>
        <taxon>Chordata</taxon>
        <taxon>Craniata</taxon>
        <taxon>Vertebrata</taxon>
        <taxon>Euteleostomi</taxon>
        <taxon>Mammalia</taxon>
        <taxon>Eutheria</taxon>
        <taxon>Laurasiatheria</taxon>
        <taxon>Eulipotyphla</taxon>
        <taxon>Erinaceidae</taxon>
        <taxon>Erinaceinae</taxon>
        <taxon>Erinaceus</taxon>
    </lineage>
</organism>
<reference evidence="3" key="1">
    <citation type="submission" date="2025-08" db="UniProtKB">
        <authorList>
            <consortium name="RefSeq"/>
        </authorList>
    </citation>
    <scope>IDENTIFICATION</scope>
</reference>
<accession>A0ABM3WI22</accession>
<dbReference type="Proteomes" id="UP001652624">
    <property type="component" value="Chromosome 21"/>
</dbReference>
<keyword evidence="2" id="KW-1185">Reference proteome</keyword>
<sequence length="115" mass="12420">MMAEELDLEAQIVKDIHYKKIDLVNRDPRNINEDIVKVGWPLGNPQQSPDLPSNSSRQSPQAGPSSHSGDRQVTKERASQPLGKPSTSFGPRPEIEAPPCASMPAGNTGRLPSPA</sequence>
<evidence type="ECO:0000313" key="2">
    <source>
        <dbReference type="Proteomes" id="UP001652624"/>
    </source>
</evidence>
<feature type="compositionally biased region" description="Basic and acidic residues" evidence="1">
    <location>
        <begin position="68"/>
        <end position="78"/>
    </location>
</feature>